<evidence type="ECO:0000313" key="3">
    <source>
        <dbReference type="Proteomes" id="UP001295794"/>
    </source>
</evidence>
<sequence length="309" mass="33765">MSVISSFPCLQHLSLVVSMASKGIVVAERSPYLLPGLSQTARSSLHTSHSHKLAHCLNLSSLIRSALAMDIQVILNPGAAGSPLKYQHETLSRRGTPLQKQSSRRSVRSSSPRLSYRTKSKPTAEPHDVAPSSPAPIAKRSSSLRESDLSAATRFEQLSTRKRPSSVLAMLSATPTKRARRDSSSHSHSSSNATATSCQTTASMLLSRARQHVARERETVPLGQRTLSIMDVVMDLKGPTVADNDEFLQAIIDSARQTRCRWNYRFLTQQDVDSYWQDQAAICSSGEPASAVLSHFPVSSERLTATWGD</sequence>
<dbReference type="EMBL" id="CAVNYO010000019">
    <property type="protein sequence ID" value="CAK5262505.1"/>
    <property type="molecule type" value="Genomic_DNA"/>
</dbReference>
<dbReference type="Proteomes" id="UP001295794">
    <property type="component" value="Unassembled WGS sequence"/>
</dbReference>
<dbReference type="AlphaFoldDB" id="A0AAD2GTV8"/>
<name>A0AAD2GTV8_9AGAR</name>
<protein>
    <submittedName>
        <fullName evidence="2">Uncharacterized protein</fullName>
    </submittedName>
</protein>
<proteinExistence type="predicted"/>
<gene>
    <name evidence="2" type="ORF">MYCIT1_LOCUS1280</name>
</gene>
<feature type="compositionally biased region" description="Low complexity" evidence="1">
    <location>
        <begin position="108"/>
        <end position="117"/>
    </location>
</feature>
<accession>A0AAD2GTV8</accession>
<keyword evidence="3" id="KW-1185">Reference proteome</keyword>
<comment type="caution">
    <text evidence="2">The sequence shown here is derived from an EMBL/GenBank/DDBJ whole genome shotgun (WGS) entry which is preliminary data.</text>
</comment>
<feature type="region of interest" description="Disordered" evidence="1">
    <location>
        <begin position="90"/>
        <end position="198"/>
    </location>
</feature>
<evidence type="ECO:0000313" key="2">
    <source>
        <dbReference type="EMBL" id="CAK5262505.1"/>
    </source>
</evidence>
<reference evidence="2" key="1">
    <citation type="submission" date="2023-11" db="EMBL/GenBank/DDBJ databases">
        <authorList>
            <person name="De Vega J J."/>
            <person name="De Vega J J."/>
        </authorList>
    </citation>
    <scope>NUCLEOTIDE SEQUENCE</scope>
</reference>
<organism evidence="2 3">
    <name type="scientific">Mycena citricolor</name>
    <dbReference type="NCBI Taxonomy" id="2018698"/>
    <lineage>
        <taxon>Eukaryota</taxon>
        <taxon>Fungi</taxon>
        <taxon>Dikarya</taxon>
        <taxon>Basidiomycota</taxon>
        <taxon>Agaricomycotina</taxon>
        <taxon>Agaricomycetes</taxon>
        <taxon>Agaricomycetidae</taxon>
        <taxon>Agaricales</taxon>
        <taxon>Marasmiineae</taxon>
        <taxon>Mycenaceae</taxon>
        <taxon>Mycena</taxon>
    </lineage>
</organism>
<evidence type="ECO:0000256" key="1">
    <source>
        <dbReference type="SAM" id="MobiDB-lite"/>
    </source>
</evidence>